<keyword evidence="4" id="KW-1185">Reference proteome</keyword>
<evidence type="ECO:0000259" key="1">
    <source>
        <dbReference type="Pfam" id="PF01609"/>
    </source>
</evidence>
<dbReference type="InterPro" id="IPR002559">
    <property type="entry name" value="Transposase_11"/>
</dbReference>
<feature type="domain" description="Transposase IS4-like" evidence="1">
    <location>
        <begin position="104"/>
        <end position="263"/>
    </location>
</feature>
<dbReference type="Proteomes" id="UP001524587">
    <property type="component" value="Unassembled WGS sequence"/>
</dbReference>
<accession>A0ABT1WAJ3</accession>
<evidence type="ECO:0000313" key="4">
    <source>
        <dbReference type="Proteomes" id="UP001524587"/>
    </source>
</evidence>
<protein>
    <submittedName>
        <fullName evidence="3">IS5 family transposase</fullName>
    </submittedName>
</protein>
<sequence length="271" mass="31327">MDSFSIRSWYDTDLTDAQWQRIKGFIPRAKCGGRKRHTDVRRVMDGILYFVTHGCKWRGLPKDFPPWQTVYGYFQMLREKGKWKAIHFALYEEARKGSGRNVQPSLLLVDSQSVKTGKNAAASTRGYDGGKRIKGRKRHAVTDSLGLLVDIAVTPANVNDVNGAEKVLAKIRQRWKNHRVEKVVADKGYRGDRFGKFMRTKFGANVEIGENHTSPRLGFVPAQKRWVVERGFAWFGDCWRLSVDRERLLKNSTTMLRIAFMRLMLRRLYPC</sequence>
<dbReference type="NCBIfam" id="NF033580">
    <property type="entry name" value="transpos_IS5_3"/>
    <property type="match status" value="1"/>
</dbReference>
<evidence type="ECO:0000259" key="2">
    <source>
        <dbReference type="Pfam" id="PF13340"/>
    </source>
</evidence>
<proteinExistence type="predicted"/>
<reference evidence="3 4" key="1">
    <citation type="submission" date="2022-06" db="EMBL/GenBank/DDBJ databases">
        <title>Endosaccharibacter gen. nov., sp. nov., endophytic bacteria isolated from sugarcane.</title>
        <authorList>
            <person name="Pitiwittayakul N."/>
            <person name="Yukphan P."/>
            <person name="Charoenyingcharoen P."/>
            <person name="Tanasupawat S."/>
        </authorList>
    </citation>
    <scope>NUCLEOTIDE SEQUENCE [LARGE SCALE GENOMIC DNA]</scope>
    <source>
        <strain evidence="3 4">KSS8</strain>
    </source>
</reference>
<feature type="domain" description="Insertion element IS402-like" evidence="2">
    <location>
        <begin position="14"/>
        <end position="87"/>
    </location>
</feature>
<dbReference type="EMBL" id="JAMSKV010000012">
    <property type="protein sequence ID" value="MCQ8279420.1"/>
    <property type="molecule type" value="Genomic_DNA"/>
</dbReference>
<dbReference type="Pfam" id="PF13340">
    <property type="entry name" value="DUF4096"/>
    <property type="match status" value="1"/>
</dbReference>
<dbReference type="PANTHER" id="PTHR30007">
    <property type="entry name" value="PHP DOMAIN PROTEIN"/>
    <property type="match status" value="1"/>
</dbReference>
<dbReference type="PANTHER" id="PTHR30007:SF0">
    <property type="entry name" value="TRANSPOSASE"/>
    <property type="match status" value="1"/>
</dbReference>
<dbReference type="RefSeq" id="WP_422864905.1">
    <property type="nucleotide sequence ID" value="NZ_JAMSKV010000012.1"/>
</dbReference>
<evidence type="ECO:0000313" key="3">
    <source>
        <dbReference type="EMBL" id="MCQ8279420.1"/>
    </source>
</evidence>
<name>A0ABT1WAJ3_9PROT</name>
<dbReference type="Pfam" id="PF01609">
    <property type="entry name" value="DDE_Tnp_1"/>
    <property type="match status" value="1"/>
</dbReference>
<organism evidence="3 4">
    <name type="scientific">Endosaccharibacter trunci</name>
    <dbReference type="NCBI Taxonomy" id="2812733"/>
    <lineage>
        <taxon>Bacteria</taxon>
        <taxon>Pseudomonadati</taxon>
        <taxon>Pseudomonadota</taxon>
        <taxon>Alphaproteobacteria</taxon>
        <taxon>Acetobacterales</taxon>
        <taxon>Acetobacteraceae</taxon>
        <taxon>Endosaccharibacter</taxon>
    </lineage>
</organism>
<dbReference type="InterPro" id="IPR025161">
    <property type="entry name" value="IS402-like_dom"/>
</dbReference>
<comment type="caution">
    <text evidence="3">The sequence shown here is derived from an EMBL/GenBank/DDBJ whole genome shotgun (WGS) entry which is preliminary data.</text>
</comment>
<gene>
    <name evidence="3" type="ORF">NFI95_13320</name>
</gene>